<dbReference type="InterPro" id="IPR002104">
    <property type="entry name" value="Integrase_catalytic"/>
</dbReference>
<dbReference type="InterPro" id="IPR050090">
    <property type="entry name" value="Tyrosine_recombinase_XerCD"/>
</dbReference>
<name>A0A4R5C2Y2_9ACTN</name>
<evidence type="ECO:0000256" key="2">
    <source>
        <dbReference type="ARBA" id="ARBA00023125"/>
    </source>
</evidence>
<dbReference type="EMBL" id="SMKU01000046">
    <property type="protein sequence ID" value="TDD91132.1"/>
    <property type="molecule type" value="Genomic_DNA"/>
</dbReference>
<proteinExistence type="predicted"/>
<dbReference type="Gene3D" id="1.10.443.10">
    <property type="entry name" value="Intergrase catalytic core"/>
    <property type="match status" value="1"/>
</dbReference>
<accession>A0A4R5C2Y2</accession>
<dbReference type="GO" id="GO:0006310">
    <property type="term" value="P:DNA recombination"/>
    <property type="evidence" value="ECO:0007669"/>
    <property type="project" value="UniProtKB-KW"/>
</dbReference>
<evidence type="ECO:0000256" key="4">
    <source>
        <dbReference type="PROSITE-ProRule" id="PRU01248"/>
    </source>
</evidence>
<dbReference type="Pfam" id="PF02899">
    <property type="entry name" value="Phage_int_SAM_1"/>
    <property type="match status" value="1"/>
</dbReference>
<dbReference type="InterPro" id="IPR010998">
    <property type="entry name" value="Integrase_recombinase_N"/>
</dbReference>
<dbReference type="GO" id="GO:0003677">
    <property type="term" value="F:DNA binding"/>
    <property type="evidence" value="ECO:0007669"/>
    <property type="project" value="UniProtKB-UniRule"/>
</dbReference>
<evidence type="ECO:0000259" key="7">
    <source>
        <dbReference type="PROSITE" id="PS51900"/>
    </source>
</evidence>
<dbReference type="OrthoDB" id="4137935at2"/>
<dbReference type="InterPro" id="IPR004107">
    <property type="entry name" value="Integrase_SAM-like_N"/>
</dbReference>
<feature type="region of interest" description="Disordered" evidence="5">
    <location>
        <begin position="1"/>
        <end position="25"/>
    </location>
</feature>
<feature type="domain" description="Core-binding (CB)" evidence="7">
    <location>
        <begin position="116"/>
        <end position="201"/>
    </location>
</feature>
<dbReference type="SUPFAM" id="SSF56349">
    <property type="entry name" value="DNA breaking-rejoining enzymes"/>
    <property type="match status" value="1"/>
</dbReference>
<dbReference type="GO" id="GO:0015074">
    <property type="term" value="P:DNA integration"/>
    <property type="evidence" value="ECO:0007669"/>
    <property type="project" value="UniProtKB-KW"/>
</dbReference>
<evidence type="ECO:0000256" key="3">
    <source>
        <dbReference type="ARBA" id="ARBA00023172"/>
    </source>
</evidence>
<dbReference type="Proteomes" id="UP000294513">
    <property type="component" value="Unassembled WGS sequence"/>
</dbReference>
<dbReference type="Gene3D" id="1.10.150.130">
    <property type="match status" value="1"/>
</dbReference>
<feature type="region of interest" description="Disordered" evidence="5">
    <location>
        <begin position="407"/>
        <end position="432"/>
    </location>
</feature>
<evidence type="ECO:0000313" key="9">
    <source>
        <dbReference type="Proteomes" id="UP000294513"/>
    </source>
</evidence>
<dbReference type="InterPro" id="IPR013762">
    <property type="entry name" value="Integrase-like_cat_sf"/>
</dbReference>
<keyword evidence="9" id="KW-1185">Reference proteome</keyword>
<protein>
    <submittedName>
        <fullName evidence="8">Integrase</fullName>
    </submittedName>
</protein>
<evidence type="ECO:0000313" key="8">
    <source>
        <dbReference type="EMBL" id="TDD91132.1"/>
    </source>
</evidence>
<dbReference type="InterPro" id="IPR044068">
    <property type="entry name" value="CB"/>
</dbReference>
<keyword evidence="1" id="KW-0229">DNA integration</keyword>
<dbReference type="Pfam" id="PF00589">
    <property type="entry name" value="Phage_integrase"/>
    <property type="match status" value="1"/>
</dbReference>
<evidence type="ECO:0000256" key="5">
    <source>
        <dbReference type="SAM" id="MobiDB-lite"/>
    </source>
</evidence>
<keyword evidence="2 4" id="KW-0238">DNA-binding</keyword>
<dbReference type="PANTHER" id="PTHR30349:SF81">
    <property type="entry name" value="TYROSINE RECOMBINASE XERC"/>
    <property type="match status" value="1"/>
</dbReference>
<dbReference type="AlphaFoldDB" id="A0A4R5C2Y2"/>
<dbReference type="PROSITE" id="PS51898">
    <property type="entry name" value="TYR_RECOMBINASE"/>
    <property type="match status" value="1"/>
</dbReference>
<feature type="domain" description="Tyr recombinase" evidence="6">
    <location>
        <begin position="224"/>
        <end position="409"/>
    </location>
</feature>
<comment type="caution">
    <text evidence="8">The sequence shown here is derived from an EMBL/GenBank/DDBJ whole genome shotgun (WGS) entry which is preliminary data.</text>
</comment>
<reference evidence="8 9" key="1">
    <citation type="submission" date="2019-03" db="EMBL/GenBank/DDBJ databases">
        <title>Draft genome sequences of novel Actinobacteria.</title>
        <authorList>
            <person name="Sahin N."/>
            <person name="Ay H."/>
            <person name="Saygin H."/>
        </authorList>
    </citation>
    <scope>NUCLEOTIDE SEQUENCE [LARGE SCALE GENOMIC DNA]</scope>
    <source>
        <strain evidence="8 9">H3C3</strain>
    </source>
</reference>
<gene>
    <name evidence="8" type="ORF">E1298_12175</name>
</gene>
<organism evidence="8 9">
    <name type="scientific">Actinomadura rubrisoli</name>
    <dbReference type="NCBI Taxonomy" id="2530368"/>
    <lineage>
        <taxon>Bacteria</taxon>
        <taxon>Bacillati</taxon>
        <taxon>Actinomycetota</taxon>
        <taxon>Actinomycetes</taxon>
        <taxon>Streptosporangiales</taxon>
        <taxon>Thermomonosporaceae</taxon>
        <taxon>Actinomadura</taxon>
    </lineage>
</organism>
<dbReference type="PROSITE" id="PS51900">
    <property type="entry name" value="CB"/>
    <property type="match status" value="1"/>
</dbReference>
<dbReference type="InterPro" id="IPR011010">
    <property type="entry name" value="DNA_brk_join_enz"/>
</dbReference>
<sequence length="432" mass="45324">MSDCGRDEEGGASEPSEVQVSVVAGDGTASGARGSALAVESFLIDDSAALGGVGQAPAAPPSRPPSPAIAGAAVPGRGVVAAASTVVLRGPAPARTPHQLADLLARAAGGAGLPAPVLRELGSATGTWLQGERRSSPATQAGYIREVAWWLTWVIARALNPVDTSHIEADLYAAALRAQGLKNATRARRLSAVSSWYAYLNRTGLATRNPFGPGMDRPRVSQYSTTRGISADDMERMLAYAQVHETPRTTALLTLMFSTGCRVGSVTDTTVGSLGHDSGHRTIDLPVKGGTAKRFVLPPLAADAIDAYLKQRQEQGVSLSGGAPLFATRTGRPVDQPYVFRLVRRIAAAAGVQGADRLSPHSARHGVATVLLGGHPLHVVQDFLGHANPATTRRYDEDRESLHRSPAYDLGQTLSAGVARHRRRYESEPDPG</sequence>
<dbReference type="PANTHER" id="PTHR30349">
    <property type="entry name" value="PHAGE INTEGRASE-RELATED"/>
    <property type="match status" value="1"/>
</dbReference>
<evidence type="ECO:0000256" key="1">
    <source>
        <dbReference type="ARBA" id="ARBA00022908"/>
    </source>
</evidence>
<keyword evidence="3" id="KW-0233">DNA recombination</keyword>
<dbReference type="RefSeq" id="WP_131892445.1">
    <property type="nucleotide sequence ID" value="NZ_SMKU01000046.1"/>
</dbReference>
<evidence type="ECO:0000259" key="6">
    <source>
        <dbReference type="PROSITE" id="PS51898"/>
    </source>
</evidence>